<dbReference type="AlphaFoldDB" id="A0A0F9ICL6"/>
<dbReference type="InterPro" id="IPR029063">
    <property type="entry name" value="SAM-dependent_MTases_sf"/>
</dbReference>
<dbReference type="InterPro" id="IPR052916">
    <property type="entry name" value="Type-I_RE_MTase_Subunit"/>
</dbReference>
<dbReference type="Gene3D" id="3.40.50.150">
    <property type="entry name" value="Vaccinia Virus protein VP39"/>
    <property type="match status" value="1"/>
</dbReference>
<dbReference type="PRINTS" id="PR00507">
    <property type="entry name" value="N12N6MTFRASE"/>
</dbReference>
<dbReference type="Pfam" id="PF02384">
    <property type="entry name" value="N6_Mtase"/>
    <property type="match status" value="1"/>
</dbReference>
<gene>
    <name evidence="2" type="ORF">LCGC14_1675220</name>
</gene>
<dbReference type="GO" id="GO:0008170">
    <property type="term" value="F:N-methyltransferase activity"/>
    <property type="evidence" value="ECO:0007669"/>
    <property type="project" value="InterPro"/>
</dbReference>
<organism evidence="2">
    <name type="scientific">marine sediment metagenome</name>
    <dbReference type="NCBI Taxonomy" id="412755"/>
    <lineage>
        <taxon>unclassified sequences</taxon>
        <taxon>metagenomes</taxon>
        <taxon>ecological metagenomes</taxon>
    </lineage>
</organism>
<evidence type="ECO:0000259" key="1">
    <source>
        <dbReference type="Pfam" id="PF02384"/>
    </source>
</evidence>
<evidence type="ECO:0000313" key="2">
    <source>
        <dbReference type="EMBL" id="KKM17494.1"/>
    </source>
</evidence>
<protein>
    <recommendedName>
        <fullName evidence="1">DNA methylase adenine-specific domain-containing protein</fullName>
    </recommendedName>
</protein>
<dbReference type="GO" id="GO:0003677">
    <property type="term" value="F:DNA binding"/>
    <property type="evidence" value="ECO:0007669"/>
    <property type="project" value="InterPro"/>
</dbReference>
<sequence length="340" mass="39062">ARSTLRPEVLSGVGFFGGLFELKGYHRPVLVSSNDQVGTKIKIAKALNLIAGDGKTNVYRANTLDPRNWSEEVKVGLRPRLQRFPDDPQSDRWNQEHFRYFDFDVLLTNPPFAGDIQDSRILRQFDLSRKPNGKWQNKVGRDVLFIQRNLEFLRPGGRMAIVLPQGRLNNVSDRYIRQFIQQHARLLASVSLHINTFKPHTNTKTSILFLQKWNDDPSAPSRLRCPKIDDYPVFFAVSQRGGKDNTGEYVCLEDDDKGRRLYDLHAHPMVDHDLFDLRAYLADQLDQRLSCATTDAQKQAIRNAYEAKLPFVPDRPGIAEGFREWGQEQGLGFCFDEETE</sequence>
<proteinExistence type="predicted"/>
<reference evidence="2" key="1">
    <citation type="journal article" date="2015" name="Nature">
        <title>Complex archaea that bridge the gap between prokaryotes and eukaryotes.</title>
        <authorList>
            <person name="Spang A."/>
            <person name="Saw J.H."/>
            <person name="Jorgensen S.L."/>
            <person name="Zaremba-Niedzwiedzka K."/>
            <person name="Martijn J."/>
            <person name="Lind A.E."/>
            <person name="van Eijk R."/>
            <person name="Schleper C."/>
            <person name="Guy L."/>
            <person name="Ettema T.J."/>
        </authorList>
    </citation>
    <scope>NUCLEOTIDE SEQUENCE</scope>
</reference>
<dbReference type="PANTHER" id="PTHR42998">
    <property type="entry name" value="TYPE I RESTRICTION ENZYME HINDVIIP M PROTEIN-RELATED"/>
    <property type="match status" value="1"/>
</dbReference>
<dbReference type="SUPFAM" id="SSF53335">
    <property type="entry name" value="S-adenosyl-L-methionine-dependent methyltransferases"/>
    <property type="match status" value="1"/>
</dbReference>
<name>A0A0F9ICL6_9ZZZZ</name>
<comment type="caution">
    <text evidence="2">The sequence shown here is derived from an EMBL/GenBank/DDBJ whole genome shotgun (WGS) entry which is preliminary data.</text>
</comment>
<accession>A0A0F9ICL6</accession>
<dbReference type="PANTHER" id="PTHR42998:SF1">
    <property type="entry name" value="TYPE I RESTRICTION ENZYME HINDI METHYLASE SUBUNIT"/>
    <property type="match status" value="1"/>
</dbReference>
<feature type="domain" description="DNA methylase adenine-specific" evidence="1">
    <location>
        <begin position="91"/>
        <end position="216"/>
    </location>
</feature>
<dbReference type="EMBL" id="LAZR01014437">
    <property type="protein sequence ID" value="KKM17494.1"/>
    <property type="molecule type" value="Genomic_DNA"/>
</dbReference>
<feature type="non-terminal residue" evidence="2">
    <location>
        <position position="1"/>
    </location>
</feature>
<dbReference type="InterPro" id="IPR003356">
    <property type="entry name" value="DNA_methylase_A-5"/>
</dbReference>